<name>A0A2R8AFM2_9RHOB</name>
<organism evidence="2 3">
    <name type="scientific">Pontivivens insulae</name>
    <dbReference type="NCBI Taxonomy" id="1639689"/>
    <lineage>
        <taxon>Bacteria</taxon>
        <taxon>Pseudomonadati</taxon>
        <taxon>Pseudomonadota</taxon>
        <taxon>Alphaproteobacteria</taxon>
        <taxon>Rhodobacterales</taxon>
        <taxon>Paracoccaceae</taxon>
        <taxon>Pontivivens</taxon>
    </lineage>
</organism>
<dbReference type="OrthoDB" id="7867825at2"/>
<accession>A0A2R8AFM2</accession>
<reference evidence="2 3" key="1">
    <citation type="submission" date="2018-03" db="EMBL/GenBank/DDBJ databases">
        <authorList>
            <person name="Keele B.F."/>
        </authorList>
    </citation>
    <scope>NUCLEOTIDE SEQUENCE [LARGE SCALE GENOMIC DNA]</scope>
    <source>
        <strain evidence="2 3">CeCT 8812</strain>
    </source>
</reference>
<sequence>MKRISIRVIALMPLAACAPADTNTSQAPSTEIEFSLARSGFIVPGEGTDGLVAFGALEGETVLAATRALGTPSGRTSNAECGAGPLDFVNYEEISLHFFDGEFAGWSLTPSSTLETRDGIGLGDSEGQLTATYATQIVMDSLGREFDAEGFYGLIEAGEISNMWAGISCVFR</sequence>
<evidence type="ECO:0000256" key="1">
    <source>
        <dbReference type="SAM" id="SignalP"/>
    </source>
</evidence>
<dbReference type="AlphaFoldDB" id="A0A2R8AFM2"/>
<feature type="signal peptide" evidence="1">
    <location>
        <begin position="1"/>
        <end position="20"/>
    </location>
</feature>
<keyword evidence="1" id="KW-0732">Signal</keyword>
<gene>
    <name evidence="2" type="ORF">POI8812_03369</name>
</gene>
<proteinExistence type="predicted"/>
<dbReference type="Proteomes" id="UP000244932">
    <property type="component" value="Unassembled WGS sequence"/>
</dbReference>
<evidence type="ECO:0008006" key="4">
    <source>
        <dbReference type="Google" id="ProtNLM"/>
    </source>
</evidence>
<evidence type="ECO:0000313" key="3">
    <source>
        <dbReference type="Proteomes" id="UP000244932"/>
    </source>
</evidence>
<protein>
    <recommendedName>
        <fullName evidence="4">Aspartate-semialdehyde dehydrogenase</fullName>
    </recommendedName>
</protein>
<evidence type="ECO:0000313" key="2">
    <source>
        <dbReference type="EMBL" id="SPF31019.1"/>
    </source>
</evidence>
<feature type="chain" id="PRO_5015324824" description="Aspartate-semialdehyde dehydrogenase" evidence="1">
    <location>
        <begin position="21"/>
        <end position="172"/>
    </location>
</feature>
<keyword evidence="3" id="KW-1185">Reference proteome</keyword>
<dbReference type="EMBL" id="OMKW01000004">
    <property type="protein sequence ID" value="SPF31019.1"/>
    <property type="molecule type" value="Genomic_DNA"/>
</dbReference>
<dbReference type="RefSeq" id="WP_146186188.1">
    <property type="nucleotide sequence ID" value="NZ_OMKW01000004.1"/>
</dbReference>